<evidence type="ECO:0000313" key="5">
    <source>
        <dbReference type="EMBL" id="PTL37229.1"/>
    </source>
</evidence>
<comment type="caution">
    <text evidence="5">The sequence shown here is derived from an EMBL/GenBank/DDBJ whole genome shotgun (WGS) entry which is preliminary data.</text>
</comment>
<proteinExistence type="predicted"/>
<feature type="binding site" evidence="2">
    <location>
        <begin position="248"/>
        <end position="249"/>
    </location>
    <ligand>
        <name>ATP</name>
        <dbReference type="ChEBI" id="CHEBI:30616"/>
    </ligand>
</feature>
<name>A0A2T4U1L5_9BACT</name>
<evidence type="ECO:0000313" key="6">
    <source>
        <dbReference type="Proteomes" id="UP000241436"/>
    </source>
</evidence>
<dbReference type="SUPFAM" id="SSF140931">
    <property type="entry name" value="Fic-like"/>
    <property type="match status" value="1"/>
</dbReference>
<keyword evidence="2" id="KW-0067">ATP-binding</keyword>
<dbReference type="PANTHER" id="PTHR13504">
    <property type="entry name" value="FIDO DOMAIN-CONTAINING PROTEIN DDB_G0283145"/>
    <property type="match status" value="1"/>
</dbReference>
<sequence length="387" mass="43937">MRPYERTHPWLKFQLDLRRASKELWLRLGEAQSKCEHIAGTPLKPATGQKLHQVYLAKGVLATTAIEGNTLTEAEVLQLLEGKLHLPKSKEYLRQEIENVVKVCNEITSDRETSDGELTVERIRSFNRSILKDLEIPPDTVVPGVTRPYSVVVGPYKGAPHEDCDFLLKELCSWLNEPVFRPAKEERIAFAVLRAVLAHLYLAWIHPFGDGNGRTARMVEFFILLSAGVPSPAAHLLSNHYNQTRSDYYRQLQFASSSGGDVFPFLQYAATGFVDGLRSQIEAIRVQQWNEAWCNYVDEQFGERPSASQLRQKNLVLDLSEHDDWLTAEIPKLSPSLAASYATKQAKTISRDVNSLIHRGLIEKRGTRVRARREIILAFLPPRKQRS</sequence>
<reference evidence="5 6" key="1">
    <citation type="submission" date="2017-09" db="EMBL/GenBank/DDBJ databases">
        <title>Bloom of a denitrifying methanotroph, Candidatus Methylomirabilis limnetica, in a deep stratified lake.</title>
        <authorList>
            <person name="Graf J.S."/>
            <person name="Marchant H.K."/>
            <person name="Tienken D."/>
            <person name="Hach P.F."/>
            <person name="Brand A."/>
            <person name="Schubert C.J."/>
            <person name="Kuypers M.M."/>
            <person name="Milucka J."/>
        </authorList>
    </citation>
    <scope>NUCLEOTIDE SEQUENCE [LARGE SCALE GENOMIC DNA]</scope>
    <source>
        <strain evidence="5 6">Zug</strain>
    </source>
</reference>
<dbReference type="InterPro" id="IPR003812">
    <property type="entry name" value="Fido"/>
</dbReference>
<feature type="site" description="Important for autoinhibition of adenylyltransferase activity" evidence="3">
    <location>
        <position position="67"/>
    </location>
</feature>
<keyword evidence="2" id="KW-0547">Nucleotide-binding</keyword>
<accession>A0A2T4U1L5</accession>
<dbReference type="AlphaFoldDB" id="A0A2T4U1L5"/>
<evidence type="ECO:0000256" key="3">
    <source>
        <dbReference type="PIRSR" id="PIRSR640198-3"/>
    </source>
</evidence>
<gene>
    <name evidence="5" type="ORF">CLG94_00290</name>
</gene>
<reference evidence="6" key="2">
    <citation type="journal article" date="2018" name="Environ. Microbiol.">
        <title>Bloom of a denitrifying methanotroph, 'Candidatus Methylomirabilis limnetica', in a deep stratified lake.</title>
        <authorList>
            <person name="Graf J.S."/>
            <person name="Mayr M.J."/>
            <person name="Marchant H.K."/>
            <person name="Tienken D."/>
            <person name="Hach P.F."/>
            <person name="Brand A."/>
            <person name="Schubert C.J."/>
            <person name="Kuypers M.M."/>
            <person name="Milucka J."/>
        </authorList>
    </citation>
    <scope>NUCLEOTIDE SEQUENCE [LARGE SCALE GENOMIC DNA]</scope>
    <source>
        <strain evidence="6">Zug</strain>
    </source>
</reference>
<dbReference type="Gene3D" id="1.10.3290.10">
    <property type="entry name" value="Fido-like domain"/>
    <property type="match status" value="1"/>
</dbReference>
<dbReference type="GO" id="GO:0005524">
    <property type="term" value="F:ATP binding"/>
    <property type="evidence" value="ECO:0007669"/>
    <property type="project" value="UniProtKB-KW"/>
</dbReference>
<dbReference type="PROSITE" id="PS51459">
    <property type="entry name" value="FIDO"/>
    <property type="match status" value="1"/>
</dbReference>
<dbReference type="Pfam" id="PF02661">
    <property type="entry name" value="Fic"/>
    <property type="match status" value="1"/>
</dbReference>
<evidence type="ECO:0000259" key="4">
    <source>
        <dbReference type="PROSITE" id="PS51459"/>
    </source>
</evidence>
<dbReference type="OrthoDB" id="9813719at2"/>
<protein>
    <recommendedName>
        <fullName evidence="4">Fido domain-containing protein</fullName>
    </recommendedName>
</protein>
<organism evidence="5 6">
    <name type="scientific">Candidatus Methylomirabilis limnetica</name>
    <dbReference type="NCBI Taxonomy" id="2033718"/>
    <lineage>
        <taxon>Bacteria</taxon>
        <taxon>Candidatus Methylomirabilota</taxon>
        <taxon>Candidatus Methylomirabilia</taxon>
        <taxon>Candidatus Methylomirabilales</taxon>
        <taxon>Candidatus Methylomirabilaceae</taxon>
        <taxon>Candidatus Methylomirabilis</taxon>
    </lineage>
</organism>
<feature type="binding site" evidence="2">
    <location>
        <begin position="210"/>
        <end position="217"/>
    </location>
    <ligand>
        <name>ATP</name>
        <dbReference type="ChEBI" id="CHEBI:30616"/>
    </ligand>
</feature>
<dbReference type="Proteomes" id="UP000241436">
    <property type="component" value="Unassembled WGS sequence"/>
</dbReference>
<evidence type="ECO:0000256" key="1">
    <source>
        <dbReference type="PIRSR" id="PIRSR640198-1"/>
    </source>
</evidence>
<dbReference type="EMBL" id="NVQC01000006">
    <property type="protein sequence ID" value="PTL37229.1"/>
    <property type="molecule type" value="Genomic_DNA"/>
</dbReference>
<keyword evidence="6" id="KW-1185">Reference proteome</keyword>
<feature type="active site" evidence="1">
    <location>
        <position position="206"/>
    </location>
</feature>
<dbReference type="InterPro" id="IPR040198">
    <property type="entry name" value="Fido_containing"/>
</dbReference>
<feature type="domain" description="Fido" evidence="4">
    <location>
        <begin position="118"/>
        <end position="271"/>
    </location>
</feature>
<dbReference type="PANTHER" id="PTHR13504:SF38">
    <property type="entry name" value="FIDO DOMAIN-CONTAINING PROTEIN"/>
    <property type="match status" value="1"/>
</dbReference>
<dbReference type="RefSeq" id="WP_107560911.1">
    <property type="nucleotide sequence ID" value="NZ_NVQC01000006.1"/>
</dbReference>
<evidence type="ECO:0000256" key="2">
    <source>
        <dbReference type="PIRSR" id="PIRSR640198-2"/>
    </source>
</evidence>
<dbReference type="InterPro" id="IPR036597">
    <property type="entry name" value="Fido-like_dom_sf"/>
</dbReference>